<dbReference type="InterPro" id="IPR030802">
    <property type="entry name" value="Permease_MalE"/>
</dbReference>
<evidence type="ECO:0000256" key="2">
    <source>
        <dbReference type="ARBA" id="ARBA00007556"/>
    </source>
</evidence>
<evidence type="ECO:0000256" key="1">
    <source>
        <dbReference type="ARBA" id="ARBA00004141"/>
    </source>
</evidence>
<dbReference type="EMBL" id="KR025491">
    <property type="protein sequence ID" value="AKU47518.1"/>
    <property type="molecule type" value="Genomic_DNA"/>
</dbReference>
<feature type="transmembrane region" description="Helical" evidence="7">
    <location>
        <begin position="183"/>
        <end position="206"/>
    </location>
</feature>
<reference evidence="8" key="1">
    <citation type="journal article" date="2016" name="Bot. Marina">
        <title>Genomic and phylogenetic analysis of Ceramium cimbricum (Ceramiales, Rhodophyta) from the Atlantic and Pacific Oceans supports the naming of a new invasive Pacific entity Ceramium sungminbooi sp. nov.</title>
        <authorList>
            <person name="Hughey J.R."/>
            <person name="Boo G.H."/>
        </authorList>
    </citation>
    <scope>NUCLEOTIDE SEQUENCE</scope>
</reference>
<evidence type="ECO:0000313" key="8">
    <source>
        <dbReference type="EMBL" id="ALN11965.1"/>
    </source>
</evidence>
<protein>
    <recommendedName>
        <fullName evidence="9">ABC transporter permease</fullName>
    </recommendedName>
</protein>
<evidence type="ECO:0000256" key="7">
    <source>
        <dbReference type="RuleBase" id="RU362044"/>
    </source>
</evidence>
<feature type="transmembrane region" description="Helical" evidence="7">
    <location>
        <begin position="116"/>
        <end position="135"/>
    </location>
</feature>
<dbReference type="GeneID" id="29078185"/>
<feature type="transmembrane region" description="Helical" evidence="7">
    <location>
        <begin position="218"/>
        <end position="242"/>
    </location>
</feature>
<evidence type="ECO:0000256" key="6">
    <source>
        <dbReference type="ARBA" id="ARBA00023136"/>
    </source>
</evidence>
<evidence type="ECO:0000256" key="5">
    <source>
        <dbReference type="ARBA" id="ARBA00022989"/>
    </source>
</evidence>
<name>A0A1B0TIG5_9FLOR</name>
<dbReference type="NCBIfam" id="TIGR00056">
    <property type="entry name" value="MlaE family lipid ABC transporter permease subunit"/>
    <property type="match status" value="1"/>
</dbReference>
<comment type="subcellular location">
    <subcellularLocation>
        <location evidence="1">Membrane</location>
        <topology evidence="1">Multi-pass membrane protein</topology>
    </subcellularLocation>
</comment>
<keyword evidence="8" id="KW-0934">Plastid</keyword>
<dbReference type="Pfam" id="PF02405">
    <property type="entry name" value="MlaE"/>
    <property type="match status" value="1"/>
</dbReference>
<comment type="similarity">
    <text evidence="2 7">Belongs to the MlaE permease family.</text>
</comment>
<sequence>MLKRTNLVIQIILALVKFSNYRKINRNTLVLQMQFVGNHSLGIVLLTAFFVGMVFSFQIIKELLYLNATNFIGSILAISFIRELSPILTSIIIIGRIGSSFTSELASMYITEQIDALYILGINPVIYLILPRLYACFFMLPILNILSFATSLSSSAYLCFILYNIDSRLFFSSVLFTLSYVDLLKSCLKSCIFAIVISIISCTWGLSKIANTQGVGIVTTSSVVFSLIIVLSLDFILSYFMFNSVQGTFQLL</sequence>
<keyword evidence="3" id="KW-0813">Transport</keyword>
<geneLocation type="plastid" evidence="8"/>
<dbReference type="GO" id="GO:0043190">
    <property type="term" value="C:ATP-binding cassette (ABC) transporter complex"/>
    <property type="evidence" value="ECO:0007669"/>
    <property type="project" value="InterPro"/>
</dbReference>
<dbReference type="PANTHER" id="PTHR30188">
    <property type="entry name" value="ABC TRANSPORTER PERMEASE PROTEIN-RELATED"/>
    <property type="match status" value="1"/>
</dbReference>
<dbReference type="InterPro" id="IPR003453">
    <property type="entry name" value="ABC_MlaE_roteobac"/>
</dbReference>
<keyword evidence="5 7" id="KW-1133">Transmembrane helix</keyword>
<keyword evidence="4 7" id="KW-0812">Transmembrane</keyword>
<evidence type="ECO:0008006" key="9">
    <source>
        <dbReference type="Google" id="ProtNLM"/>
    </source>
</evidence>
<dbReference type="AlphaFoldDB" id="A0A1B0TIG5"/>
<dbReference type="PANTHER" id="PTHR30188:SF4">
    <property type="entry name" value="PROTEIN TRIGALACTOSYLDIACYLGLYCEROL 1, CHLOROPLASTIC"/>
    <property type="match status" value="1"/>
</dbReference>
<evidence type="ECO:0000256" key="3">
    <source>
        <dbReference type="ARBA" id="ARBA00022448"/>
    </source>
</evidence>
<organism evidence="8">
    <name type="scientific">Campylaephora sungminbooi</name>
    <dbReference type="NCBI Taxonomy" id="1896769"/>
    <lineage>
        <taxon>Eukaryota</taxon>
        <taxon>Rhodophyta</taxon>
        <taxon>Florideophyceae</taxon>
        <taxon>Rhodymeniophycidae</taxon>
        <taxon>Ceramiales</taxon>
        <taxon>Ceramiaceae</taxon>
        <taxon>Campylaephora</taxon>
    </lineage>
</organism>
<dbReference type="RefSeq" id="YP_009300599.1">
    <property type="nucleotide sequence ID" value="NC_031211.1"/>
</dbReference>
<keyword evidence="6 7" id="KW-0472">Membrane</keyword>
<accession>A0A1B0TIG5</accession>
<dbReference type="GO" id="GO:0005548">
    <property type="term" value="F:phospholipid transporter activity"/>
    <property type="evidence" value="ECO:0007669"/>
    <property type="project" value="TreeGrafter"/>
</dbReference>
<feature type="transmembrane region" description="Helical" evidence="7">
    <location>
        <begin position="142"/>
        <end position="163"/>
    </location>
</feature>
<feature type="transmembrane region" description="Helical" evidence="7">
    <location>
        <begin position="36"/>
        <end position="57"/>
    </location>
</feature>
<gene>
    <name evidence="8" type="primary">orf263</name>
</gene>
<evidence type="ECO:0000256" key="4">
    <source>
        <dbReference type="ARBA" id="ARBA00022692"/>
    </source>
</evidence>
<dbReference type="EMBL" id="KR814486">
    <property type="protein sequence ID" value="ALN11965.1"/>
    <property type="molecule type" value="Genomic_DNA"/>
</dbReference>
<proteinExistence type="inferred from homology"/>